<dbReference type="SUPFAM" id="SSF52540">
    <property type="entry name" value="P-loop containing nucleoside triphosphate hydrolases"/>
    <property type="match status" value="1"/>
</dbReference>
<dbReference type="InterPro" id="IPR016032">
    <property type="entry name" value="Sig_transdc_resp-reg_C-effctor"/>
</dbReference>
<organism evidence="2 3">
    <name type="scientific">Kutzneria kofuensis</name>
    <dbReference type="NCBI Taxonomy" id="103725"/>
    <lineage>
        <taxon>Bacteria</taxon>
        <taxon>Bacillati</taxon>
        <taxon>Actinomycetota</taxon>
        <taxon>Actinomycetes</taxon>
        <taxon>Pseudonocardiales</taxon>
        <taxon>Pseudonocardiaceae</taxon>
        <taxon>Kutzneria</taxon>
    </lineage>
</organism>
<dbReference type="InterPro" id="IPR011990">
    <property type="entry name" value="TPR-like_helical_dom_sf"/>
</dbReference>
<protein>
    <submittedName>
        <fullName evidence="2">Non-specific serine/threonine protein kinase</fullName>
        <ecNumber evidence="2">2.7.11.1</ecNumber>
    </submittedName>
</protein>
<evidence type="ECO:0000313" key="3">
    <source>
        <dbReference type="Proteomes" id="UP000585638"/>
    </source>
</evidence>
<comment type="caution">
    <text evidence="2">The sequence shown here is derived from an EMBL/GenBank/DDBJ whole genome shotgun (WGS) entry which is preliminary data.</text>
</comment>
<dbReference type="PROSITE" id="PS50043">
    <property type="entry name" value="HTH_LUXR_2"/>
    <property type="match status" value="1"/>
</dbReference>
<evidence type="ECO:0000313" key="2">
    <source>
        <dbReference type="EMBL" id="MBB5895435.1"/>
    </source>
</evidence>
<keyword evidence="3" id="KW-1185">Reference proteome</keyword>
<dbReference type="EMBL" id="JACHIR010000001">
    <property type="protein sequence ID" value="MBB5895435.1"/>
    <property type="molecule type" value="Genomic_DNA"/>
</dbReference>
<dbReference type="PRINTS" id="PR00364">
    <property type="entry name" value="DISEASERSIST"/>
</dbReference>
<dbReference type="SMART" id="SM00382">
    <property type="entry name" value="AAA"/>
    <property type="match status" value="1"/>
</dbReference>
<dbReference type="InterPro" id="IPR003593">
    <property type="entry name" value="AAA+_ATPase"/>
</dbReference>
<dbReference type="SMART" id="SM00421">
    <property type="entry name" value="HTH_LUXR"/>
    <property type="match status" value="1"/>
</dbReference>
<reference evidence="2 3" key="1">
    <citation type="submission" date="2020-08" db="EMBL/GenBank/DDBJ databases">
        <title>Sequencing the genomes of 1000 actinobacteria strains.</title>
        <authorList>
            <person name="Klenk H.-P."/>
        </authorList>
    </citation>
    <scope>NUCLEOTIDE SEQUENCE [LARGE SCALE GENOMIC DNA]</scope>
    <source>
        <strain evidence="2 3">DSM 43851</strain>
    </source>
</reference>
<keyword evidence="2" id="KW-0723">Serine/threonine-protein kinase</keyword>
<gene>
    <name evidence="2" type="ORF">BJ998_006631</name>
</gene>
<dbReference type="PRINTS" id="PR00038">
    <property type="entry name" value="HTHLUXR"/>
</dbReference>
<name>A0A7W9KMY6_9PSEU</name>
<accession>A0A7W9KMY6</accession>
<dbReference type="CDD" id="cd06170">
    <property type="entry name" value="LuxR_C_like"/>
    <property type="match status" value="1"/>
</dbReference>
<dbReference type="GO" id="GO:0016887">
    <property type="term" value="F:ATP hydrolysis activity"/>
    <property type="evidence" value="ECO:0007669"/>
    <property type="project" value="InterPro"/>
</dbReference>
<dbReference type="PANTHER" id="PTHR47691:SF3">
    <property type="entry name" value="HTH-TYPE TRANSCRIPTIONAL REGULATOR RV0890C-RELATED"/>
    <property type="match status" value="1"/>
</dbReference>
<dbReference type="Proteomes" id="UP000585638">
    <property type="component" value="Unassembled WGS sequence"/>
</dbReference>
<keyword evidence="2" id="KW-0418">Kinase</keyword>
<proteinExistence type="predicted"/>
<dbReference type="InterPro" id="IPR027417">
    <property type="entry name" value="P-loop_NTPase"/>
</dbReference>
<evidence type="ECO:0000259" key="1">
    <source>
        <dbReference type="PROSITE" id="PS50043"/>
    </source>
</evidence>
<sequence>MSSQLTTFVGRDTELAEARRLLATARLLTLVGPAGVGKTRIAQRIARESAPDFADGVVVIELDALSDPDLLPQVAAVELGLRDVPAEPTAQLLSFLRAKTMLIVLDNCEHMVAACREFLTAVLAVAPAVRFLTTSRHVLGIGGEQLLPIRPLSVPDRYVADQTDDAVALFADRATFALPHFTVNEDNCDTVLGICSRLDGIPLAIELVVPWLRVMSASDVLTRLDDTFALLTAEAAARPSRQQTLIAAVDWSFALCAPDEQTLWARASVFTGGFTVEAAAAVCTDERIPASALLRLLGGLVDKSVLVRDEVGGVTRLRMLYTIRHYGLRLLEKSGDERRFRRRHLDHFRQLVDRIGREWCGPDQIELLAQMRREHNNLRAALEFGLGDPVRKFVGARLATGMYFYWLCGFLGESRRWLDRVLALELLPDAVRQDALWINSYAATALGELPEGRRFAEQAAGIADRTGDPLMAANAMLITGGSAFIRGEFELGDTYYERSAEFYRHAEVIDCRIVLAYASMAMVAATGGDLVRAEARAAEAIEIAEARGERWANSYAHYAVALANWRVGRHAEAARHAMTSLRLKSEFNDLLGLAVLCETVAWIATSACSAQQAAEALGVASMVWRHMGSELVVTSDNWRVPRSQCEEVARSALGDERYGTAYAGGTAIGANLDDAVEHLLTVCATVVAAAAGHVPTTLTGRELEVAELVAVGASNKEIAARLVISIRTAEKHLANIMKKLGFTSRAQLAAWVVDRRVS</sequence>
<feature type="domain" description="HTH luxR-type" evidence="1">
    <location>
        <begin position="691"/>
        <end position="756"/>
    </location>
</feature>
<dbReference type="RefSeq" id="WP_184867228.1">
    <property type="nucleotide sequence ID" value="NZ_JACHIR010000001.1"/>
</dbReference>
<dbReference type="SUPFAM" id="SSF46894">
    <property type="entry name" value="C-terminal effector domain of the bipartite response regulators"/>
    <property type="match status" value="1"/>
</dbReference>
<dbReference type="EC" id="2.7.11.1" evidence="2"/>
<dbReference type="GO" id="GO:0004674">
    <property type="term" value="F:protein serine/threonine kinase activity"/>
    <property type="evidence" value="ECO:0007669"/>
    <property type="project" value="UniProtKB-KW"/>
</dbReference>
<dbReference type="Pfam" id="PF13401">
    <property type="entry name" value="AAA_22"/>
    <property type="match status" value="1"/>
</dbReference>
<dbReference type="GO" id="GO:0003677">
    <property type="term" value="F:DNA binding"/>
    <property type="evidence" value="ECO:0007669"/>
    <property type="project" value="InterPro"/>
</dbReference>
<dbReference type="GO" id="GO:0006355">
    <property type="term" value="P:regulation of DNA-templated transcription"/>
    <property type="evidence" value="ECO:0007669"/>
    <property type="project" value="InterPro"/>
</dbReference>
<dbReference type="AlphaFoldDB" id="A0A7W9KMY6"/>
<dbReference type="InterPro" id="IPR000792">
    <property type="entry name" value="Tscrpt_reg_LuxR_C"/>
</dbReference>
<dbReference type="Gene3D" id="1.25.40.10">
    <property type="entry name" value="Tetratricopeptide repeat domain"/>
    <property type="match status" value="1"/>
</dbReference>
<dbReference type="InterPro" id="IPR036388">
    <property type="entry name" value="WH-like_DNA-bd_sf"/>
</dbReference>
<dbReference type="Pfam" id="PF00196">
    <property type="entry name" value="GerE"/>
    <property type="match status" value="1"/>
</dbReference>
<dbReference type="SUPFAM" id="SSF48452">
    <property type="entry name" value="TPR-like"/>
    <property type="match status" value="1"/>
</dbReference>
<dbReference type="Gene3D" id="3.40.50.300">
    <property type="entry name" value="P-loop containing nucleotide triphosphate hydrolases"/>
    <property type="match status" value="1"/>
</dbReference>
<dbReference type="Gene3D" id="1.10.10.10">
    <property type="entry name" value="Winged helix-like DNA-binding domain superfamily/Winged helix DNA-binding domain"/>
    <property type="match status" value="1"/>
</dbReference>
<keyword evidence="2" id="KW-0808">Transferase</keyword>
<dbReference type="PANTHER" id="PTHR47691">
    <property type="entry name" value="REGULATOR-RELATED"/>
    <property type="match status" value="1"/>
</dbReference>
<dbReference type="InterPro" id="IPR049945">
    <property type="entry name" value="AAA_22"/>
</dbReference>